<feature type="binding site" evidence="7">
    <location>
        <position position="52"/>
    </location>
    <ligand>
        <name>ATP</name>
        <dbReference type="ChEBI" id="CHEBI:30616"/>
    </ligand>
</feature>
<protein>
    <recommendedName>
        <fullName evidence="1">non-specific serine/threonine protein kinase</fullName>
        <ecNumber evidence="1">2.7.11.1</ecNumber>
    </recommendedName>
</protein>
<dbReference type="Gene3D" id="3.30.200.20">
    <property type="entry name" value="Phosphorylase Kinase, domain 1"/>
    <property type="match status" value="1"/>
</dbReference>
<dbReference type="AlphaFoldDB" id="A0A2P8CQZ1"/>
<keyword evidence="5 9" id="KW-0418">Kinase</keyword>
<evidence type="ECO:0000256" key="2">
    <source>
        <dbReference type="ARBA" id="ARBA00022527"/>
    </source>
</evidence>
<keyword evidence="3" id="KW-0808">Transferase</keyword>
<dbReference type="EC" id="2.7.11.1" evidence="1"/>
<dbReference type="InterPro" id="IPR011009">
    <property type="entry name" value="Kinase-like_dom_sf"/>
</dbReference>
<evidence type="ECO:0000256" key="4">
    <source>
        <dbReference type="ARBA" id="ARBA00022741"/>
    </source>
</evidence>
<evidence type="ECO:0000256" key="3">
    <source>
        <dbReference type="ARBA" id="ARBA00022679"/>
    </source>
</evidence>
<dbReference type="GO" id="GO:0004674">
    <property type="term" value="F:protein serine/threonine kinase activity"/>
    <property type="evidence" value="ECO:0007669"/>
    <property type="project" value="UniProtKB-KW"/>
</dbReference>
<dbReference type="PROSITE" id="PS00107">
    <property type="entry name" value="PROTEIN_KINASE_ATP"/>
    <property type="match status" value="1"/>
</dbReference>
<evidence type="ECO:0000313" key="9">
    <source>
        <dbReference type="EMBL" id="PSK87381.1"/>
    </source>
</evidence>
<dbReference type="Gene3D" id="1.10.510.10">
    <property type="entry name" value="Transferase(Phosphotransferase) domain 1"/>
    <property type="match status" value="1"/>
</dbReference>
<dbReference type="InterPro" id="IPR000719">
    <property type="entry name" value="Prot_kinase_dom"/>
</dbReference>
<dbReference type="InterPro" id="IPR017441">
    <property type="entry name" value="Protein_kinase_ATP_BS"/>
</dbReference>
<evidence type="ECO:0000256" key="6">
    <source>
        <dbReference type="ARBA" id="ARBA00022840"/>
    </source>
</evidence>
<comment type="caution">
    <text evidence="9">The sequence shown here is derived from an EMBL/GenBank/DDBJ whole genome shotgun (WGS) entry which is preliminary data.</text>
</comment>
<organism evidence="9 10">
    <name type="scientific">Murinocardiopsis flavida</name>
    <dbReference type="NCBI Taxonomy" id="645275"/>
    <lineage>
        <taxon>Bacteria</taxon>
        <taxon>Bacillati</taxon>
        <taxon>Actinomycetota</taxon>
        <taxon>Actinomycetes</taxon>
        <taxon>Streptosporangiales</taxon>
        <taxon>Nocardiopsidaceae</taxon>
        <taxon>Murinocardiopsis</taxon>
    </lineage>
</organism>
<evidence type="ECO:0000256" key="7">
    <source>
        <dbReference type="PROSITE-ProRule" id="PRU10141"/>
    </source>
</evidence>
<keyword evidence="10" id="KW-1185">Reference proteome</keyword>
<evidence type="ECO:0000256" key="5">
    <source>
        <dbReference type="ARBA" id="ARBA00022777"/>
    </source>
</evidence>
<evidence type="ECO:0000256" key="1">
    <source>
        <dbReference type="ARBA" id="ARBA00012513"/>
    </source>
</evidence>
<accession>A0A2P8CQZ1</accession>
<dbReference type="PROSITE" id="PS50011">
    <property type="entry name" value="PROTEIN_KINASE_DOM"/>
    <property type="match status" value="1"/>
</dbReference>
<dbReference type="SMART" id="SM00220">
    <property type="entry name" value="S_TKc"/>
    <property type="match status" value="1"/>
</dbReference>
<dbReference type="GO" id="GO:0005524">
    <property type="term" value="F:ATP binding"/>
    <property type="evidence" value="ECO:0007669"/>
    <property type="project" value="UniProtKB-UniRule"/>
</dbReference>
<reference evidence="9 10" key="1">
    <citation type="submission" date="2018-03" db="EMBL/GenBank/DDBJ databases">
        <title>Genomic Encyclopedia of Archaeal and Bacterial Type Strains, Phase II (KMG-II): from individual species to whole genera.</title>
        <authorList>
            <person name="Goeker M."/>
        </authorList>
    </citation>
    <scope>NUCLEOTIDE SEQUENCE [LARGE SCALE GENOMIC DNA]</scope>
    <source>
        <strain evidence="9 10">DSM 45312</strain>
    </source>
</reference>
<dbReference type="PANTHER" id="PTHR43289">
    <property type="entry name" value="MITOGEN-ACTIVATED PROTEIN KINASE KINASE KINASE 20-RELATED"/>
    <property type="match status" value="1"/>
</dbReference>
<dbReference type="CDD" id="cd14014">
    <property type="entry name" value="STKc_PknB_like"/>
    <property type="match status" value="1"/>
</dbReference>
<dbReference type="Proteomes" id="UP000240542">
    <property type="component" value="Unassembled WGS sequence"/>
</dbReference>
<proteinExistence type="predicted"/>
<keyword evidence="4 7" id="KW-0547">Nucleotide-binding</keyword>
<evidence type="ECO:0000259" key="8">
    <source>
        <dbReference type="PROSITE" id="PS50011"/>
    </source>
</evidence>
<name>A0A2P8CQZ1_9ACTN</name>
<feature type="domain" description="Protein kinase" evidence="8">
    <location>
        <begin position="23"/>
        <end position="278"/>
    </location>
</feature>
<evidence type="ECO:0000313" key="10">
    <source>
        <dbReference type="Proteomes" id="UP000240542"/>
    </source>
</evidence>
<dbReference type="PANTHER" id="PTHR43289:SF6">
    <property type="entry name" value="SERINE_THREONINE-PROTEIN KINASE NEKL-3"/>
    <property type="match status" value="1"/>
</dbReference>
<gene>
    <name evidence="9" type="ORF">CLV63_13236</name>
</gene>
<dbReference type="EMBL" id="PYGA01000032">
    <property type="protein sequence ID" value="PSK87381.1"/>
    <property type="molecule type" value="Genomic_DNA"/>
</dbReference>
<sequence length="473" mass="50509">MTFEPPGIGKPQAVGQPERFGRYRVLRRLGSGSFATVWLAHDDLLDTPVAVKVLAENWAHQLDVHHRFMEEARILRQADSAWLVRVHDIGTLADDRPYFVMTYADQGSVADQVARGPLPLDHALRLLTEIGQGVTVLHRHGTIHRDIKPSNVLLLSSPVGQRVLVADLGFAKSIDEASGFTAAAGTPGYMSPEQSVLGGDIDVRADVYSLGAVAYELLTGRHPPAPPVSAPPSRKRPGLPPALDELVMSALSPDRSLRPADAQAFTDRIRAIRMAPDLPSGVPWWLRHRAAVLRAASVLLVLFTVLAGSTGASAAPGVGFKHLRDASGRIRLAVPGPWAGQVQTAGWSPRELGIASGDEPGLLAATDVAEWRTPGAAVSGVFAGLLPAEAARGGLDSVIDSAPCSGEPTRRAVRDPRWSGEIWQWGACADSGSFAAAAIRAKRTGTVLYLEVRQPEDRRDLVDQIVAGTTVQL</sequence>
<keyword evidence="6 7" id="KW-0067">ATP-binding</keyword>
<dbReference type="Pfam" id="PF00069">
    <property type="entry name" value="Pkinase"/>
    <property type="match status" value="1"/>
</dbReference>
<keyword evidence="2 9" id="KW-0723">Serine/threonine-protein kinase</keyword>
<dbReference type="SUPFAM" id="SSF56112">
    <property type="entry name" value="Protein kinase-like (PK-like)"/>
    <property type="match status" value="1"/>
</dbReference>